<protein>
    <recommendedName>
        <fullName evidence="2">Cyclase family protein</fullName>
    </recommendedName>
</protein>
<reference evidence="1" key="1">
    <citation type="submission" date="2018-05" db="EMBL/GenBank/DDBJ databases">
        <authorList>
            <person name="Lanie J.A."/>
            <person name="Ng W.-L."/>
            <person name="Kazmierczak K.M."/>
            <person name="Andrzejewski T.M."/>
            <person name="Davidsen T.M."/>
            <person name="Wayne K.J."/>
            <person name="Tettelin H."/>
            <person name="Glass J.I."/>
            <person name="Rusch D."/>
            <person name="Podicherti R."/>
            <person name="Tsui H.-C.T."/>
            <person name="Winkler M.E."/>
        </authorList>
    </citation>
    <scope>NUCLEOTIDE SEQUENCE</scope>
</reference>
<dbReference type="Gene3D" id="3.50.30.50">
    <property type="entry name" value="Putative cyclase"/>
    <property type="match status" value="1"/>
</dbReference>
<dbReference type="Pfam" id="PF04199">
    <property type="entry name" value="Cyclase"/>
    <property type="match status" value="1"/>
</dbReference>
<evidence type="ECO:0000313" key="1">
    <source>
        <dbReference type="EMBL" id="SVA24206.1"/>
    </source>
</evidence>
<dbReference type="SUPFAM" id="SSF102198">
    <property type="entry name" value="Putative cyclase"/>
    <property type="match status" value="1"/>
</dbReference>
<organism evidence="1">
    <name type="scientific">marine metagenome</name>
    <dbReference type="NCBI Taxonomy" id="408172"/>
    <lineage>
        <taxon>unclassified sequences</taxon>
        <taxon>metagenomes</taxon>
        <taxon>ecological metagenomes</taxon>
    </lineage>
</organism>
<name>A0A381U7J8_9ZZZZ</name>
<gene>
    <name evidence="1" type="ORF">METZ01_LOCUS77060</name>
</gene>
<sequence length="304" mass="33659">MAARNIPSKSEVDSYLEDTNWGRWGDKSSAGAINLITDEKRLEAVSLAKIGRTVSLSRPFPVTPAGDNPRPAQHYMHKEERQFEGGAAMDYYGVFYHGTATTHIDALCHVWDKNGMWEGKTPDDVIKFSGANFGTVEEWKDGILTRGVLLDVPKHRNKPYVTLSEPVHGWELEDIATEQNVEIKSGDAVFVYSGRDKYAADNNGRWGTPDGRPGLHASCLPFVKSNDIAILGWDMMDASPNEYEIPWTVHGVIFAYGVALVDNAYLEPLSNVCAEENRYEFMLSLNPLYVQGGTGSPANPIATF</sequence>
<dbReference type="InterPro" id="IPR037175">
    <property type="entry name" value="KFase_sf"/>
</dbReference>
<evidence type="ECO:0008006" key="2">
    <source>
        <dbReference type="Google" id="ProtNLM"/>
    </source>
</evidence>
<proteinExistence type="predicted"/>
<dbReference type="InterPro" id="IPR007325">
    <property type="entry name" value="KFase/CYL"/>
</dbReference>
<dbReference type="GO" id="GO:0019441">
    <property type="term" value="P:L-tryptophan catabolic process to kynurenine"/>
    <property type="evidence" value="ECO:0007669"/>
    <property type="project" value="InterPro"/>
</dbReference>
<dbReference type="PANTHER" id="PTHR34861">
    <property type="match status" value="1"/>
</dbReference>
<dbReference type="AlphaFoldDB" id="A0A381U7J8"/>
<dbReference type="EMBL" id="UINC01005893">
    <property type="protein sequence ID" value="SVA24206.1"/>
    <property type="molecule type" value="Genomic_DNA"/>
</dbReference>
<dbReference type="GO" id="GO:0004061">
    <property type="term" value="F:arylformamidase activity"/>
    <property type="evidence" value="ECO:0007669"/>
    <property type="project" value="InterPro"/>
</dbReference>
<accession>A0A381U7J8</accession>
<dbReference type="PANTHER" id="PTHR34861:SF10">
    <property type="entry name" value="CYCLASE"/>
    <property type="match status" value="1"/>
</dbReference>